<keyword evidence="1" id="KW-0732">Signal</keyword>
<accession>A0A8X8IB57</accession>
<dbReference type="RefSeq" id="WP_092723143.1">
    <property type="nucleotide sequence ID" value="NZ_FNNO01000004.1"/>
</dbReference>
<dbReference type="EMBL" id="FNNO01000004">
    <property type="protein sequence ID" value="SDW62171.1"/>
    <property type="molecule type" value="Genomic_DNA"/>
</dbReference>
<dbReference type="Proteomes" id="UP000198711">
    <property type="component" value="Unassembled WGS sequence"/>
</dbReference>
<feature type="chain" id="PRO_5036447822" description="DUF4836 family protein" evidence="1">
    <location>
        <begin position="25"/>
        <end position="576"/>
    </location>
</feature>
<evidence type="ECO:0000313" key="3">
    <source>
        <dbReference type="Proteomes" id="UP000198711"/>
    </source>
</evidence>
<sequence>MKLLVRYAAAAVLLVAVLSSCKNRAPQQAKLIPKTASVVLVLDAKAMQDKLQKGGLSVDSLFENFFRRDKDDSAHKAKINDLRNNAGINWNSQLYFFVSNKPGKSAQESINVFNVMGSLNDPSKFEAFLKRQDDLKNKEIKKENGYSYVLADDGVVLSWNDRYLMATIYNQNARPVYDSVSGSFKKPETGNIAENAKAEVNSYYTLKEEESLASVPLFTDLFKEKADGYAFTSSNSYLGMLSMMPFQLPKLEDFVKDNYSVSTLNFEDGKILAKTTSYPNELLTALCKQFPSPAVNLSLIDHFPSQHINGFLLFAFNPNIIGGLLKQMEVEGMANNLLQKSGITTEDFYKAMKGDVAIVLSDIGLKQPEPQNKTDELSMVRSKPTYKMIVNIPVGNQVNFFKLMDQAAQSGVVTKQGNVYKGGGLLSAFGLYIQGDAKNLILASDSLTYVQYMAGTSKAAIDPEVTSRFKDKTSCFYFDIARTIGDLSTNDSSSNYRQSMNTAKATFKDVVVTAGPFNGKSSNAVFEVRLQNEKQNSLVTLTSLLTDVAVDMRAQAKKERALEVFPGGVPAIIHTN</sequence>
<evidence type="ECO:0000256" key="1">
    <source>
        <dbReference type="SAM" id="SignalP"/>
    </source>
</evidence>
<organism evidence="2 3">
    <name type="scientific">Hydrobacter penzbergensis</name>
    <dbReference type="NCBI Taxonomy" id="1235997"/>
    <lineage>
        <taxon>Bacteria</taxon>
        <taxon>Pseudomonadati</taxon>
        <taxon>Bacteroidota</taxon>
        <taxon>Chitinophagia</taxon>
        <taxon>Chitinophagales</taxon>
        <taxon>Chitinophagaceae</taxon>
        <taxon>Hydrobacter</taxon>
    </lineage>
</organism>
<evidence type="ECO:0008006" key="4">
    <source>
        <dbReference type="Google" id="ProtNLM"/>
    </source>
</evidence>
<name>A0A8X8IB57_9BACT</name>
<proteinExistence type="predicted"/>
<protein>
    <recommendedName>
        <fullName evidence="4">DUF4836 family protein</fullName>
    </recommendedName>
</protein>
<dbReference type="AlphaFoldDB" id="A0A8X8IB57"/>
<reference evidence="2 3" key="1">
    <citation type="submission" date="2016-10" db="EMBL/GenBank/DDBJ databases">
        <authorList>
            <person name="Varghese N."/>
            <person name="Submissions S."/>
        </authorList>
    </citation>
    <scope>NUCLEOTIDE SEQUENCE [LARGE SCALE GENOMIC DNA]</scope>
    <source>
        <strain evidence="2 3">DSM 25353</strain>
    </source>
</reference>
<dbReference type="PROSITE" id="PS51257">
    <property type="entry name" value="PROKAR_LIPOPROTEIN"/>
    <property type="match status" value="1"/>
</dbReference>
<evidence type="ECO:0000313" key="2">
    <source>
        <dbReference type="EMBL" id="SDW62171.1"/>
    </source>
</evidence>
<keyword evidence="3" id="KW-1185">Reference proteome</keyword>
<feature type="signal peptide" evidence="1">
    <location>
        <begin position="1"/>
        <end position="24"/>
    </location>
</feature>
<gene>
    <name evidence="2" type="ORF">SAMN05444410_104127</name>
</gene>
<comment type="caution">
    <text evidence="2">The sequence shown here is derived from an EMBL/GenBank/DDBJ whole genome shotgun (WGS) entry which is preliminary data.</text>
</comment>